<dbReference type="AlphaFoldDB" id="A0A329LRA3"/>
<evidence type="ECO:0000256" key="5">
    <source>
        <dbReference type="ARBA" id="ARBA00023136"/>
    </source>
</evidence>
<keyword evidence="9" id="KW-1185">Reference proteome</keyword>
<dbReference type="Proteomes" id="UP000250369">
    <property type="component" value="Unassembled WGS sequence"/>
</dbReference>
<feature type="compositionally biased region" description="Polar residues" evidence="6">
    <location>
        <begin position="274"/>
        <end position="292"/>
    </location>
</feature>
<dbReference type="RefSeq" id="WP_113036208.1">
    <property type="nucleotide sequence ID" value="NZ_QMFB01000043.1"/>
</dbReference>
<evidence type="ECO:0000313" key="9">
    <source>
        <dbReference type="Proteomes" id="UP000250369"/>
    </source>
</evidence>
<evidence type="ECO:0000313" key="8">
    <source>
        <dbReference type="EMBL" id="RAV10461.1"/>
    </source>
</evidence>
<proteinExistence type="predicted"/>
<feature type="transmembrane region" description="Helical" evidence="7">
    <location>
        <begin position="190"/>
        <end position="210"/>
    </location>
</feature>
<dbReference type="OrthoDB" id="128422at2"/>
<comment type="subcellular location">
    <subcellularLocation>
        <location evidence="1">Cell membrane</location>
        <topology evidence="1">Multi-pass membrane protein</topology>
    </subcellularLocation>
</comment>
<evidence type="ECO:0000256" key="2">
    <source>
        <dbReference type="ARBA" id="ARBA00022475"/>
    </source>
</evidence>
<evidence type="ECO:0000256" key="6">
    <source>
        <dbReference type="SAM" id="MobiDB-lite"/>
    </source>
</evidence>
<evidence type="ECO:0000256" key="3">
    <source>
        <dbReference type="ARBA" id="ARBA00022692"/>
    </source>
</evidence>
<reference evidence="8 9" key="1">
    <citation type="journal article" date="2009" name="Int. J. Syst. Evol. Microbiol.">
        <title>Paenibacillus contaminans sp. nov., isolated from a contaminated laboratory plate.</title>
        <authorList>
            <person name="Chou J.H."/>
            <person name="Lee J.H."/>
            <person name="Lin M.C."/>
            <person name="Chang P.S."/>
            <person name="Arun A.B."/>
            <person name="Young C.C."/>
            <person name="Chen W.M."/>
        </authorList>
    </citation>
    <scope>NUCLEOTIDE SEQUENCE [LARGE SCALE GENOMIC DNA]</scope>
    <source>
        <strain evidence="8 9">CKOBP-6</strain>
    </source>
</reference>
<evidence type="ECO:0000256" key="1">
    <source>
        <dbReference type="ARBA" id="ARBA00004651"/>
    </source>
</evidence>
<dbReference type="GO" id="GO:0005886">
    <property type="term" value="C:plasma membrane"/>
    <property type="evidence" value="ECO:0007669"/>
    <property type="project" value="UniProtKB-SubCell"/>
</dbReference>
<keyword evidence="5 7" id="KW-0472">Membrane</keyword>
<sequence>MPNHLHGSNPGFADLWSPGVLLITLLVGYVYFYLVGPGRHRFANSEPVSAGKKTLFITALLLFYGAQGTPVAFYGHAQLFSAHMLQQSILYLIMPPLVFLSIPGWMLQPLFDLKWMRKFVYPLTHPILSVLVFNLLFSVYHIPMIFDTVAQHPVYHIGYHTVLIIAAFHMWFPLFNNFEGWKRMSSLQMIAYLFADGVLLTPACALIIFAKDLLYETYMGAPILIQGLPPLHDQQLGGTIMKIMQEIAYGFALSVVFIRWFRAERSKDEPIEPNPNQDTMLHTPNGGNLNGA</sequence>
<accession>A0A329LRA3</accession>
<keyword evidence="4 7" id="KW-1133">Transmembrane helix</keyword>
<gene>
    <name evidence="8" type="ORF">DQG23_37710</name>
</gene>
<protein>
    <submittedName>
        <fullName evidence="8">Cytochrome AA3 biosynthesis protein</fullName>
    </submittedName>
</protein>
<keyword evidence="2" id="KW-1003">Cell membrane</keyword>
<evidence type="ECO:0000256" key="7">
    <source>
        <dbReference type="SAM" id="Phobius"/>
    </source>
</evidence>
<name>A0A329LRA3_9BACL</name>
<feature type="transmembrane region" description="Helical" evidence="7">
    <location>
        <begin position="89"/>
        <end position="107"/>
    </location>
</feature>
<organism evidence="8 9">
    <name type="scientific">Paenibacillus contaminans</name>
    <dbReference type="NCBI Taxonomy" id="450362"/>
    <lineage>
        <taxon>Bacteria</taxon>
        <taxon>Bacillati</taxon>
        <taxon>Bacillota</taxon>
        <taxon>Bacilli</taxon>
        <taxon>Bacillales</taxon>
        <taxon>Paenibacillaceae</taxon>
        <taxon>Paenibacillus</taxon>
    </lineage>
</organism>
<feature type="transmembrane region" description="Helical" evidence="7">
    <location>
        <begin position="243"/>
        <end position="261"/>
    </location>
</feature>
<feature type="transmembrane region" description="Helical" evidence="7">
    <location>
        <begin position="119"/>
        <end position="137"/>
    </location>
</feature>
<comment type="caution">
    <text evidence="8">The sequence shown here is derived from an EMBL/GenBank/DDBJ whole genome shotgun (WGS) entry which is preliminary data.</text>
</comment>
<feature type="region of interest" description="Disordered" evidence="6">
    <location>
        <begin position="268"/>
        <end position="292"/>
    </location>
</feature>
<feature type="transmembrane region" description="Helical" evidence="7">
    <location>
        <begin position="55"/>
        <end position="77"/>
    </location>
</feature>
<evidence type="ECO:0000256" key="4">
    <source>
        <dbReference type="ARBA" id="ARBA00022989"/>
    </source>
</evidence>
<feature type="transmembrane region" description="Helical" evidence="7">
    <location>
        <begin position="157"/>
        <end position="178"/>
    </location>
</feature>
<dbReference type="InterPro" id="IPR019108">
    <property type="entry name" value="Caa3_assmbl_CtaG-rel"/>
</dbReference>
<feature type="transmembrane region" description="Helical" evidence="7">
    <location>
        <begin position="15"/>
        <end position="34"/>
    </location>
</feature>
<keyword evidence="3 7" id="KW-0812">Transmembrane</keyword>
<dbReference type="Pfam" id="PF09678">
    <property type="entry name" value="Caa3_CtaG"/>
    <property type="match status" value="1"/>
</dbReference>
<dbReference type="EMBL" id="QMFB01000043">
    <property type="protein sequence ID" value="RAV10461.1"/>
    <property type="molecule type" value="Genomic_DNA"/>
</dbReference>